<sequence>MSSMRRRTFLSISGLLACSLCQGGEEPAPDVTEPPVYDSFLVIPLRIHVLTASDLPEIDCRLKDDDLARILRKVNGIWNKAGIHWGLESIVREPAAQTEKFRLIRDLNGEVQLGQYSMLVPEPTRLTTGLNVYYIHKFSVNGVWMGSDFAMVQETAGLRPVEGGIDEPIPRVTAHELGHALGLAHRQNRTNLLASGTTGTRLNADEVATARRKALEIQGTVTVERLRALAEAATSQDQKDEARRLWTWLSEIPGDASKDALKRRDEIGAGQE</sequence>
<organism evidence="1">
    <name type="scientific">Singulisphaera sp. Ch08</name>
    <dbReference type="NCBI Taxonomy" id="3120278"/>
    <lineage>
        <taxon>Bacteria</taxon>
        <taxon>Pseudomonadati</taxon>
        <taxon>Planctomycetota</taxon>
        <taxon>Planctomycetia</taxon>
        <taxon>Isosphaerales</taxon>
        <taxon>Isosphaeraceae</taxon>
        <taxon>Singulisphaera</taxon>
    </lineage>
</organism>
<dbReference type="SUPFAM" id="SSF55486">
    <property type="entry name" value="Metalloproteases ('zincins'), catalytic domain"/>
    <property type="match status" value="1"/>
</dbReference>
<proteinExistence type="predicted"/>
<dbReference type="InterPro" id="IPR024079">
    <property type="entry name" value="MetalloPept_cat_dom_sf"/>
</dbReference>
<gene>
    <name evidence="1" type="ORF">V5E97_34610</name>
</gene>
<dbReference type="RefSeq" id="WP_406696138.1">
    <property type="nucleotide sequence ID" value="NZ_CP155447.1"/>
</dbReference>
<reference evidence="1" key="1">
    <citation type="submission" date="2024-05" db="EMBL/GenBank/DDBJ databases">
        <title>Planctomycetes of the genus Singulisphaera possess chitinolytic capabilities.</title>
        <authorList>
            <person name="Ivanova A."/>
        </authorList>
    </citation>
    <scope>NUCLEOTIDE SEQUENCE</scope>
    <source>
        <strain evidence="1">Ch08T</strain>
    </source>
</reference>
<dbReference type="PROSITE" id="PS51257">
    <property type="entry name" value="PROKAR_LIPOPROTEIN"/>
    <property type="match status" value="1"/>
</dbReference>
<dbReference type="AlphaFoldDB" id="A0AAU7CE41"/>
<evidence type="ECO:0000313" key="1">
    <source>
        <dbReference type="EMBL" id="XBH03405.1"/>
    </source>
</evidence>
<name>A0AAU7CE41_9BACT</name>
<dbReference type="GO" id="GO:0008237">
    <property type="term" value="F:metallopeptidase activity"/>
    <property type="evidence" value="ECO:0007669"/>
    <property type="project" value="InterPro"/>
</dbReference>
<dbReference type="EMBL" id="CP155447">
    <property type="protein sequence ID" value="XBH03405.1"/>
    <property type="molecule type" value="Genomic_DNA"/>
</dbReference>
<accession>A0AAU7CE41</accession>
<protein>
    <submittedName>
        <fullName evidence="1">Matrixin</fullName>
    </submittedName>
</protein>
<dbReference type="Gene3D" id="3.40.390.10">
    <property type="entry name" value="Collagenase (Catalytic Domain)"/>
    <property type="match status" value="1"/>
</dbReference>